<dbReference type="Ensembl" id="ENSNFUT00015002412.1">
    <property type="protein sequence ID" value="ENSNFUP00015002256.1"/>
    <property type="gene ID" value="ENSNFUG00015001196.1"/>
</dbReference>
<keyword evidence="3" id="KW-0802">TPR repeat</keyword>
<evidence type="ECO:0000256" key="1">
    <source>
        <dbReference type="ARBA" id="ARBA00009648"/>
    </source>
</evidence>
<comment type="catalytic activity">
    <reaction evidence="4">
        <text>[protein]-peptidylproline (omega=180) = [protein]-peptidylproline (omega=0)</text>
        <dbReference type="Rhea" id="RHEA:16237"/>
        <dbReference type="Rhea" id="RHEA-COMP:10747"/>
        <dbReference type="Rhea" id="RHEA-COMP:10748"/>
        <dbReference type="ChEBI" id="CHEBI:83833"/>
        <dbReference type="ChEBI" id="CHEBI:83834"/>
        <dbReference type="EC" id="5.2.1.8"/>
    </reaction>
</comment>
<proteinExistence type="inferred from homology"/>
<dbReference type="InterPro" id="IPR042282">
    <property type="entry name" value="FKBP6/shu"/>
</dbReference>
<dbReference type="PANTHER" id="PTHR46674">
    <property type="entry name" value="INACTIVE PEPTIDYL-PROLYL CIS-TRANS ISOMERASE FKBP6"/>
    <property type="match status" value="1"/>
</dbReference>
<evidence type="ECO:0000256" key="4">
    <source>
        <dbReference type="PROSITE-ProRule" id="PRU00277"/>
    </source>
</evidence>
<dbReference type="InterPro" id="IPR001179">
    <property type="entry name" value="PPIase_FKBP_dom"/>
</dbReference>
<feature type="domain" description="PPIase FKBP-type" evidence="5">
    <location>
        <begin position="51"/>
        <end position="140"/>
    </location>
</feature>
<sequence>MPLNGLVPTSARMRPSTPFQLLMQRMDDVLGDGGILKEVVHPGEGPPVPLNASVLMYYSGFLEYSDQPYESNTYIKHPPLMKLGKEVTLAGLEMGLLTMKRGEFSRFLFQPRYAYGDMGCPPLIPASATILYEVQLLDYLDSGLVDDYVARSPEEQNAVSFPMFLTVVNTLRSFGNRCFNQSRYENAKDNYKRAATLLGNRTAQSEPEKEKIKAALLPLHLNCSLTELRLENPRRALKYGKKALAIDATNTKALYRCGQAYMELSEYECAQSCLISAQARKPFDSDINNLLRKVAICHQGYKCYRYKRRHWCFSSPSKTSDSHAEDLGLILDVNIVHLEFLFYINGIFFYSKMPKFLFETRRTALNSQIKKMWVQLSFWNNFSSKGRE</sequence>
<dbReference type="GO" id="GO:0007283">
    <property type="term" value="P:spermatogenesis"/>
    <property type="evidence" value="ECO:0007669"/>
    <property type="project" value="TreeGrafter"/>
</dbReference>
<dbReference type="GO" id="GO:0051879">
    <property type="term" value="F:Hsp90 protein binding"/>
    <property type="evidence" value="ECO:0007669"/>
    <property type="project" value="TreeGrafter"/>
</dbReference>
<dbReference type="AlphaFoldDB" id="A0A8C6K9R7"/>
<evidence type="ECO:0000313" key="6">
    <source>
        <dbReference type="Ensembl" id="ENSNFUP00015002256.1"/>
    </source>
</evidence>
<dbReference type="PROSITE" id="PS50059">
    <property type="entry name" value="FKBP_PPIASE"/>
    <property type="match status" value="1"/>
</dbReference>
<dbReference type="GeneTree" id="ENSGT00940000158514"/>
<keyword evidence="7" id="KW-1185">Reference proteome</keyword>
<evidence type="ECO:0000256" key="2">
    <source>
        <dbReference type="ARBA" id="ARBA00022737"/>
    </source>
</evidence>
<name>A0A8C6K9R7_NOTFU</name>
<keyword evidence="2" id="KW-0677">Repeat</keyword>
<dbReference type="GO" id="GO:0005737">
    <property type="term" value="C:cytoplasm"/>
    <property type="evidence" value="ECO:0007669"/>
    <property type="project" value="TreeGrafter"/>
</dbReference>
<dbReference type="EC" id="5.2.1.8" evidence="4"/>
<reference evidence="6" key="3">
    <citation type="submission" date="2025-09" db="UniProtKB">
        <authorList>
            <consortium name="Ensembl"/>
        </authorList>
    </citation>
    <scope>IDENTIFICATION</scope>
</reference>
<reference evidence="6" key="2">
    <citation type="submission" date="2025-08" db="UniProtKB">
        <authorList>
            <consortium name="Ensembl"/>
        </authorList>
    </citation>
    <scope>IDENTIFICATION</scope>
</reference>
<dbReference type="SUPFAM" id="SSF48452">
    <property type="entry name" value="TPR-like"/>
    <property type="match status" value="1"/>
</dbReference>
<evidence type="ECO:0000259" key="5">
    <source>
        <dbReference type="PROSITE" id="PS50059"/>
    </source>
</evidence>
<gene>
    <name evidence="6" type="primary">fkbp6</name>
</gene>
<dbReference type="PANTHER" id="PTHR46674:SF1">
    <property type="entry name" value="INACTIVE PEPTIDYL-PROLYL CIS-TRANS ISOMERASE FKBP6"/>
    <property type="match status" value="1"/>
</dbReference>
<dbReference type="SUPFAM" id="SSF54534">
    <property type="entry name" value="FKBP-like"/>
    <property type="match status" value="1"/>
</dbReference>
<accession>A0A8C6K9R7</accession>
<dbReference type="InterPro" id="IPR046357">
    <property type="entry name" value="PPIase_dom_sf"/>
</dbReference>
<evidence type="ECO:0000313" key="7">
    <source>
        <dbReference type="Proteomes" id="UP000694548"/>
    </source>
</evidence>
<dbReference type="InterPro" id="IPR011990">
    <property type="entry name" value="TPR-like_helical_dom_sf"/>
</dbReference>
<protein>
    <recommendedName>
        <fullName evidence="4">peptidylprolyl isomerase</fullName>
        <ecNumber evidence="4">5.2.1.8</ecNumber>
    </recommendedName>
</protein>
<dbReference type="Pfam" id="PF00254">
    <property type="entry name" value="FKBP_C"/>
    <property type="match status" value="1"/>
</dbReference>
<keyword evidence="4" id="KW-0697">Rotamase</keyword>
<dbReference type="GO" id="GO:0003755">
    <property type="term" value="F:peptidyl-prolyl cis-trans isomerase activity"/>
    <property type="evidence" value="ECO:0007669"/>
    <property type="project" value="UniProtKB-KW"/>
</dbReference>
<organism evidence="6 7">
    <name type="scientific">Nothobranchius furzeri</name>
    <name type="common">Turquoise killifish</name>
    <dbReference type="NCBI Taxonomy" id="105023"/>
    <lineage>
        <taxon>Eukaryota</taxon>
        <taxon>Metazoa</taxon>
        <taxon>Chordata</taxon>
        <taxon>Craniata</taxon>
        <taxon>Vertebrata</taxon>
        <taxon>Euteleostomi</taxon>
        <taxon>Actinopterygii</taxon>
        <taxon>Neopterygii</taxon>
        <taxon>Teleostei</taxon>
        <taxon>Neoteleostei</taxon>
        <taxon>Acanthomorphata</taxon>
        <taxon>Ovalentaria</taxon>
        <taxon>Atherinomorphae</taxon>
        <taxon>Cyprinodontiformes</taxon>
        <taxon>Nothobranchiidae</taxon>
        <taxon>Nothobranchius</taxon>
    </lineage>
</organism>
<keyword evidence="4" id="KW-0413">Isomerase</keyword>
<dbReference type="Gene3D" id="1.25.40.10">
    <property type="entry name" value="Tetratricopeptide repeat domain"/>
    <property type="match status" value="1"/>
</dbReference>
<reference evidence="6" key="1">
    <citation type="submission" date="2014-08" db="EMBL/GenBank/DDBJ databases">
        <authorList>
            <person name="Senf B."/>
            <person name="Petzold A."/>
            <person name="Downie B.R."/>
            <person name="Koch P."/>
            <person name="Platzer M."/>
        </authorList>
    </citation>
    <scope>NUCLEOTIDE SEQUENCE [LARGE SCALE GENOMIC DNA]</scope>
    <source>
        <strain evidence="6">GRZ</strain>
    </source>
</reference>
<dbReference type="Pfam" id="PF14559">
    <property type="entry name" value="TPR_19"/>
    <property type="match status" value="1"/>
</dbReference>
<evidence type="ECO:0000256" key="3">
    <source>
        <dbReference type="ARBA" id="ARBA00022803"/>
    </source>
</evidence>
<dbReference type="Proteomes" id="UP000694548">
    <property type="component" value="Chromosome sgr04"/>
</dbReference>
<dbReference type="SMART" id="SM00028">
    <property type="entry name" value="TPR"/>
    <property type="match status" value="3"/>
</dbReference>
<dbReference type="Gene3D" id="3.10.50.40">
    <property type="match status" value="1"/>
</dbReference>
<dbReference type="InterPro" id="IPR019734">
    <property type="entry name" value="TPR_rpt"/>
</dbReference>
<comment type="similarity">
    <text evidence="1">Belongs to the FKBP6 family.</text>
</comment>
<dbReference type="GO" id="GO:0034587">
    <property type="term" value="P:piRNA processing"/>
    <property type="evidence" value="ECO:0007669"/>
    <property type="project" value="TreeGrafter"/>
</dbReference>